<dbReference type="EMBL" id="CAEZUL010000198">
    <property type="protein sequence ID" value="CAB4610202.1"/>
    <property type="molecule type" value="Genomic_DNA"/>
</dbReference>
<name>A0A6J6H917_9ZZZZ</name>
<gene>
    <name evidence="2" type="ORF">UFOPK1808_01317</name>
</gene>
<feature type="compositionally biased region" description="Basic and acidic residues" evidence="1">
    <location>
        <begin position="37"/>
        <end position="59"/>
    </location>
</feature>
<dbReference type="AlphaFoldDB" id="A0A6J6H917"/>
<feature type="region of interest" description="Disordered" evidence="1">
    <location>
        <begin position="36"/>
        <end position="59"/>
    </location>
</feature>
<organism evidence="2">
    <name type="scientific">freshwater metagenome</name>
    <dbReference type="NCBI Taxonomy" id="449393"/>
    <lineage>
        <taxon>unclassified sequences</taxon>
        <taxon>metagenomes</taxon>
        <taxon>ecological metagenomes</taxon>
    </lineage>
</organism>
<accession>A0A6J6H917</accession>
<protein>
    <submittedName>
        <fullName evidence="2">Unannotated protein</fullName>
    </submittedName>
</protein>
<proteinExistence type="predicted"/>
<evidence type="ECO:0000256" key="1">
    <source>
        <dbReference type="SAM" id="MobiDB-lite"/>
    </source>
</evidence>
<reference evidence="2" key="1">
    <citation type="submission" date="2020-05" db="EMBL/GenBank/DDBJ databases">
        <authorList>
            <person name="Chiriac C."/>
            <person name="Salcher M."/>
            <person name="Ghai R."/>
            <person name="Kavagutti S V."/>
        </authorList>
    </citation>
    <scope>NUCLEOTIDE SEQUENCE</scope>
</reference>
<sequence>MQSFADGLGKRCASLIASLRQQAPAARMIGKFAVKQASDEIDKRLRPRNGEDESTHEEQ</sequence>
<evidence type="ECO:0000313" key="2">
    <source>
        <dbReference type="EMBL" id="CAB4610202.1"/>
    </source>
</evidence>